<reference evidence="2" key="1">
    <citation type="submission" date="2018-11" db="EMBL/GenBank/DDBJ databases">
        <title>A distinct lineage of giant viruses engineers rhodopsin photosystems in predatory marine eukaryotes.</title>
        <authorList>
            <person name="Needham D.M."/>
            <person name="Yoshizawa S."/>
            <person name="Hosaka T."/>
            <person name="Poirier C."/>
            <person name="Choi C.-J."/>
            <person name="Hehenberger E."/>
            <person name="Irwin N.A.T."/>
            <person name="Wilken S."/>
            <person name="Yung C.-M."/>
            <person name="Bachy C."/>
            <person name="Kurihara R."/>
            <person name="Nakajima Y."/>
            <person name="Kojima K."/>
            <person name="Kimura-Someya T."/>
            <person name="Leonard G."/>
            <person name="Malmstrom R.R."/>
            <person name="Mende D."/>
            <person name="Olson D.K."/>
            <person name="Sudo Y."/>
            <person name="Sudek S."/>
            <person name="Richards T.A."/>
            <person name="DeLong E.F."/>
            <person name="Keeling P.J."/>
            <person name="Santoro A.E."/>
            <person name="Shirouzu M."/>
            <person name="Iwasaki W."/>
            <person name="Worden A.Z."/>
        </authorList>
    </citation>
    <scope>NUCLEOTIDE SEQUENCE</scope>
</reference>
<sequence length="129" mass="14498">MTSLQVLLDKNNEKRVYYNESEKEKKLIQTLSDLNEIQTNITDLLLQQDEKLDRLEDNVTMTEFRVKQALDDLVECDKMYFSYKPIIAGTILGSAICSPIITLVGVKYLGISTSVGGLLGGFAGYKIQK</sequence>
<organism evidence="2">
    <name type="scientific">Mimiviridae sp. ChoanoV1</name>
    <dbReference type="NCBI Taxonomy" id="2596887"/>
    <lineage>
        <taxon>Viruses</taxon>
        <taxon>Varidnaviria</taxon>
        <taxon>Bamfordvirae</taxon>
        <taxon>Nucleocytoviricota</taxon>
        <taxon>Megaviricetes</taxon>
        <taxon>Imitervirales</taxon>
        <taxon>Schizomimiviridae</taxon>
    </lineage>
</organism>
<name>A0A5B8IQ37_9VIRU</name>
<proteinExistence type="predicted"/>
<dbReference type="SUPFAM" id="SSF58038">
    <property type="entry name" value="SNARE fusion complex"/>
    <property type="match status" value="1"/>
</dbReference>
<dbReference type="InterPro" id="IPR000727">
    <property type="entry name" value="T_SNARE_dom"/>
</dbReference>
<dbReference type="PROSITE" id="PS50192">
    <property type="entry name" value="T_SNARE"/>
    <property type="match status" value="1"/>
</dbReference>
<accession>A0A5B8IQ37</accession>
<dbReference type="Gene3D" id="1.20.5.110">
    <property type="match status" value="1"/>
</dbReference>
<evidence type="ECO:0000259" key="1">
    <source>
        <dbReference type="PROSITE" id="PS50192"/>
    </source>
</evidence>
<evidence type="ECO:0000313" key="2">
    <source>
        <dbReference type="EMBL" id="QDY52074.1"/>
    </source>
</evidence>
<protein>
    <recommendedName>
        <fullName evidence="1">t-SNARE coiled-coil homology domain-containing protein</fullName>
    </recommendedName>
</protein>
<feature type="domain" description="T-SNARE coiled-coil homology" evidence="1">
    <location>
        <begin position="14"/>
        <end position="76"/>
    </location>
</feature>
<gene>
    <name evidence="2" type="ORF">3_53</name>
</gene>
<dbReference type="EMBL" id="MK250087">
    <property type="protein sequence ID" value="QDY52074.1"/>
    <property type="molecule type" value="Genomic_DNA"/>
</dbReference>